<dbReference type="OrthoDB" id="9802510at2"/>
<keyword evidence="5" id="KW-1185">Reference proteome</keyword>
<proteinExistence type="inferred from homology"/>
<dbReference type="PANTHER" id="PTHR43673:SF10">
    <property type="entry name" value="NADH DEHYDROGENASE_NAD(P)H NITROREDUCTASE XCC3605-RELATED"/>
    <property type="match status" value="1"/>
</dbReference>
<evidence type="ECO:0000313" key="5">
    <source>
        <dbReference type="Proteomes" id="UP000281955"/>
    </source>
</evidence>
<accession>A0A420XN49</accession>
<reference evidence="4 5" key="1">
    <citation type="submission" date="2018-10" db="EMBL/GenBank/DDBJ databases">
        <title>Genomic Encyclopedia of Archaeal and Bacterial Type Strains, Phase II (KMG-II): from individual species to whole genera.</title>
        <authorList>
            <person name="Goeker M."/>
        </authorList>
    </citation>
    <scope>NUCLEOTIDE SEQUENCE [LARGE SCALE GENOMIC DNA]</scope>
    <source>
        <strain evidence="4 5">RP-AC37</strain>
    </source>
</reference>
<dbReference type="AlphaFoldDB" id="A0A420XN49"/>
<feature type="domain" description="Nitroreductase" evidence="3">
    <location>
        <begin position="108"/>
        <end position="167"/>
    </location>
</feature>
<name>A0A420XN49_9ACTN</name>
<dbReference type="InParanoid" id="A0A420XN49"/>
<dbReference type="Proteomes" id="UP000281955">
    <property type="component" value="Unassembled WGS sequence"/>
</dbReference>
<dbReference type="EMBL" id="RBWV01000013">
    <property type="protein sequence ID" value="RKS72710.1"/>
    <property type="molecule type" value="Genomic_DNA"/>
</dbReference>
<dbReference type="CDD" id="cd02138">
    <property type="entry name" value="TdsD-like"/>
    <property type="match status" value="1"/>
</dbReference>
<dbReference type="RefSeq" id="WP_121194217.1">
    <property type="nucleotide sequence ID" value="NZ_RBWV01000013.1"/>
</dbReference>
<comment type="caution">
    <text evidence="4">The sequence shown here is derived from an EMBL/GenBank/DDBJ whole genome shotgun (WGS) entry which is preliminary data.</text>
</comment>
<evidence type="ECO:0000259" key="3">
    <source>
        <dbReference type="Pfam" id="PF00881"/>
    </source>
</evidence>
<dbReference type="InterPro" id="IPR029479">
    <property type="entry name" value="Nitroreductase"/>
</dbReference>
<comment type="similarity">
    <text evidence="1">Belongs to the nitroreductase family.</text>
</comment>
<evidence type="ECO:0000256" key="1">
    <source>
        <dbReference type="ARBA" id="ARBA00007118"/>
    </source>
</evidence>
<dbReference type="SUPFAM" id="SSF55469">
    <property type="entry name" value="FMN-dependent nitroreductase-like"/>
    <property type="match status" value="1"/>
</dbReference>
<evidence type="ECO:0000313" key="4">
    <source>
        <dbReference type="EMBL" id="RKS72710.1"/>
    </source>
</evidence>
<dbReference type="FunCoup" id="A0A420XN49">
    <property type="interactions" value="102"/>
</dbReference>
<dbReference type="PANTHER" id="PTHR43673">
    <property type="entry name" value="NAD(P)H NITROREDUCTASE YDGI-RELATED"/>
    <property type="match status" value="1"/>
</dbReference>
<gene>
    <name evidence="4" type="ORF">CLV35_2959</name>
</gene>
<sequence>MTVHDLPSDVRTASTDTDPLLHPLLAERRSPRAFDPAHEVDEAALRSLLEAARWAPSAVNRQPWRYLVGRRGDDTFATVFDTLAPGNQLWAGRSSALVVGLARSLDDAGEPVPHAPFELGLSVAQLTVQAHALGLHVHQMAGFDAAALAQRFEVPAGWAPMIVLAVGLLGDPDDLPEHLRARELAPRDRFPLQEIAFAGSWGEPAVA</sequence>
<feature type="domain" description="Nitroreductase" evidence="3">
    <location>
        <begin position="26"/>
        <end position="69"/>
    </location>
</feature>
<keyword evidence="2" id="KW-0560">Oxidoreductase</keyword>
<dbReference type="Pfam" id="PF00881">
    <property type="entry name" value="Nitroreductase"/>
    <property type="match status" value="2"/>
</dbReference>
<organism evidence="4 5">
    <name type="scientific">Motilibacter peucedani</name>
    <dbReference type="NCBI Taxonomy" id="598650"/>
    <lineage>
        <taxon>Bacteria</taxon>
        <taxon>Bacillati</taxon>
        <taxon>Actinomycetota</taxon>
        <taxon>Actinomycetes</taxon>
        <taxon>Motilibacterales</taxon>
        <taxon>Motilibacteraceae</taxon>
        <taxon>Motilibacter</taxon>
    </lineage>
</organism>
<evidence type="ECO:0000256" key="2">
    <source>
        <dbReference type="ARBA" id="ARBA00023002"/>
    </source>
</evidence>
<protein>
    <submittedName>
        <fullName evidence="4">Nitroreductase</fullName>
    </submittedName>
</protein>
<dbReference type="InterPro" id="IPR000415">
    <property type="entry name" value="Nitroreductase-like"/>
</dbReference>
<dbReference type="GO" id="GO:0016491">
    <property type="term" value="F:oxidoreductase activity"/>
    <property type="evidence" value="ECO:0007669"/>
    <property type="project" value="UniProtKB-KW"/>
</dbReference>
<dbReference type="Gene3D" id="3.40.109.10">
    <property type="entry name" value="NADH Oxidase"/>
    <property type="match status" value="1"/>
</dbReference>